<comment type="subcellular location">
    <subcellularLocation>
        <location evidence="1">Cell membrane</location>
        <topology evidence="1">Multi-pass membrane protein</topology>
    </subcellularLocation>
</comment>
<feature type="transmembrane region" description="Helical" evidence="8">
    <location>
        <begin position="168"/>
        <end position="190"/>
    </location>
</feature>
<evidence type="ECO:0000313" key="13">
    <source>
        <dbReference type="Proteomes" id="UP000521017"/>
    </source>
</evidence>
<dbReference type="SUPFAM" id="SSF52540">
    <property type="entry name" value="P-loop containing nucleoside triphosphate hydrolases"/>
    <property type="match status" value="1"/>
</dbReference>
<feature type="domain" description="ABC transporter" evidence="9">
    <location>
        <begin position="486"/>
        <end position="709"/>
    </location>
</feature>
<dbReference type="GO" id="GO:0015421">
    <property type="term" value="F:ABC-type oligopeptide transporter activity"/>
    <property type="evidence" value="ECO:0007669"/>
    <property type="project" value="TreeGrafter"/>
</dbReference>
<dbReference type="SUPFAM" id="SSF90123">
    <property type="entry name" value="ABC transporter transmembrane region"/>
    <property type="match status" value="1"/>
</dbReference>
<dbReference type="InterPro" id="IPR011527">
    <property type="entry name" value="ABC1_TM_dom"/>
</dbReference>
<dbReference type="Pfam" id="PF03412">
    <property type="entry name" value="Peptidase_C39"/>
    <property type="match status" value="1"/>
</dbReference>
<evidence type="ECO:0000259" key="11">
    <source>
        <dbReference type="PROSITE" id="PS50990"/>
    </source>
</evidence>
<dbReference type="InterPro" id="IPR036640">
    <property type="entry name" value="ABC1_TM_sf"/>
</dbReference>
<dbReference type="RefSeq" id="WP_184623612.1">
    <property type="nucleotide sequence ID" value="NZ_JACHCC010000003.1"/>
</dbReference>
<evidence type="ECO:0000256" key="7">
    <source>
        <dbReference type="ARBA" id="ARBA00023136"/>
    </source>
</evidence>
<reference evidence="12 13" key="1">
    <citation type="submission" date="2020-08" db="EMBL/GenBank/DDBJ databases">
        <title>Genomic Encyclopedia of Type Strains, Phase IV (KMG-V): Genome sequencing to study the core and pangenomes of soil and plant-associated prokaryotes.</title>
        <authorList>
            <person name="Whitman W."/>
        </authorList>
    </citation>
    <scope>NUCLEOTIDE SEQUENCE [LARGE SCALE GENOMIC DNA]</scope>
    <source>
        <strain evidence="12 13">M2T3</strain>
    </source>
</reference>
<dbReference type="PROSITE" id="PS50990">
    <property type="entry name" value="PEPTIDASE_C39"/>
    <property type="match status" value="1"/>
</dbReference>
<protein>
    <submittedName>
        <fullName evidence="12">ATP-binding cassette subfamily B protein</fullName>
    </submittedName>
</protein>
<keyword evidence="5 12" id="KW-0067">ATP-binding</keyword>
<dbReference type="PROSITE" id="PS50929">
    <property type="entry name" value="ABC_TM1F"/>
    <property type="match status" value="1"/>
</dbReference>
<dbReference type="AlphaFoldDB" id="A0A7X0J0T6"/>
<keyword evidence="2 8" id="KW-0812">Transmembrane</keyword>
<feature type="transmembrane region" description="Helical" evidence="8">
    <location>
        <begin position="306"/>
        <end position="324"/>
    </location>
</feature>
<evidence type="ECO:0000256" key="5">
    <source>
        <dbReference type="ARBA" id="ARBA00022840"/>
    </source>
</evidence>
<dbReference type="PANTHER" id="PTHR43394">
    <property type="entry name" value="ATP-DEPENDENT PERMEASE MDL1, MITOCHONDRIAL"/>
    <property type="match status" value="1"/>
</dbReference>
<keyword evidence="3" id="KW-0547">Nucleotide-binding</keyword>
<dbReference type="Proteomes" id="UP000521017">
    <property type="component" value="Unassembled WGS sequence"/>
</dbReference>
<dbReference type="SMART" id="SM00382">
    <property type="entry name" value="AAA"/>
    <property type="match status" value="1"/>
</dbReference>
<dbReference type="GO" id="GO:0005886">
    <property type="term" value="C:plasma membrane"/>
    <property type="evidence" value="ECO:0007669"/>
    <property type="project" value="UniProtKB-SubCell"/>
</dbReference>
<evidence type="ECO:0000259" key="9">
    <source>
        <dbReference type="PROSITE" id="PS50893"/>
    </source>
</evidence>
<keyword evidence="4" id="KW-0378">Hydrolase</keyword>
<evidence type="ECO:0000256" key="6">
    <source>
        <dbReference type="ARBA" id="ARBA00022989"/>
    </source>
</evidence>
<keyword evidence="7 8" id="KW-0472">Membrane</keyword>
<dbReference type="Gene3D" id="1.20.1560.10">
    <property type="entry name" value="ABC transporter type 1, transmembrane domain"/>
    <property type="match status" value="1"/>
</dbReference>
<dbReference type="Gene3D" id="3.40.50.300">
    <property type="entry name" value="P-loop containing nucleotide triphosphate hydrolases"/>
    <property type="match status" value="1"/>
</dbReference>
<evidence type="ECO:0000256" key="8">
    <source>
        <dbReference type="SAM" id="Phobius"/>
    </source>
</evidence>
<evidence type="ECO:0000259" key="10">
    <source>
        <dbReference type="PROSITE" id="PS50929"/>
    </source>
</evidence>
<dbReference type="GO" id="GO:0016887">
    <property type="term" value="F:ATP hydrolysis activity"/>
    <property type="evidence" value="ECO:0007669"/>
    <property type="project" value="InterPro"/>
</dbReference>
<dbReference type="PANTHER" id="PTHR43394:SF1">
    <property type="entry name" value="ATP-BINDING CASSETTE SUB-FAMILY B MEMBER 10, MITOCHONDRIAL"/>
    <property type="match status" value="1"/>
</dbReference>
<comment type="caution">
    <text evidence="12">The sequence shown here is derived from an EMBL/GenBank/DDBJ whole genome shotgun (WGS) entry which is preliminary data.</text>
</comment>
<feature type="transmembrane region" description="Helical" evidence="8">
    <location>
        <begin position="279"/>
        <end position="300"/>
    </location>
</feature>
<dbReference type="Gene3D" id="3.90.70.10">
    <property type="entry name" value="Cysteine proteinases"/>
    <property type="match status" value="1"/>
</dbReference>
<dbReference type="CDD" id="cd18570">
    <property type="entry name" value="ABC_6TM_PCAT1_LagD_like"/>
    <property type="match status" value="1"/>
</dbReference>
<dbReference type="GO" id="GO:0005524">
    <property type="term" value="F:ATP binding"/>
    <property type="evidence" value="ECO:0007669"/>
    <property type="project" value="UniProtKB-KW"/>
</dbReference>
<sequence>MIKRAKQTFVLQQDISDCGIACLLSITRYLDGDNSLEHLRQLSGTSATGTTLLGLHQCADQIGLVTEAFEAEIENLKELKDTAILHLTLEDDLEHYVVFYNFSNDNNHFLIGDPAKGVELWTEDKLLRYWKSNILLTVKPADNFVKSKQQILLKRNWFLSLVTDDINLLLIASFIGVIVSTLGLSTAIYIQKLIDEIIPKHETNRLFTGLIILLMLLIARAGISYLRQHFLLLQAKDFNERITGSFVEKLLQLPKLFFDSRKTGDLIARLNDTIRIQHSVAYLSGTFIIDFLVVIVSSIYLFLFHYSIALVTLLSLPIMGIIAWKYNDIIIENNGAVMSAYAANESNYIDTIGGISIIKASNKEALFTEKMRAHFGAFQSKTFVLGRTSNRFNLIVEITASVLIVGIIGMVSYFTIRKQFKIGEMMAVLSIVIGLLPSSIRLMLTNLQIQEAKVAFNRMYELTAANIEVHTSFTEPIDWDYNFEELEVKDLSFRFAGRSRLIKNGNLLIEKGKITILFGESGSGKSTIMQLLQRFYEQESGNITINKKFPLAEIPIKDWRNLVAVLPQEVKIFNITIVENICLSKDNVDFNDVIALCQNLGLLEYFNQFPNGLFTKIGEDGLNISGGQKQIVGLLRALFRKPQLLLLDEATSSLDPKTELFILDLLVQLKSKMGILLISHKEATASIADFQYKIVAGDIDTVKNFATTIS</sequence>
<dbReference type="PROSITE" id="PS50893">
    <property type="entry name" value="ABC_TRANSPORTER_2"/>
    <property type="match status" value="1"/>
</dbReference>
<dbReference type="InterPro" id="IPR027417">
    <property type="entry name" value="P-loop_NTPase"/>
</dbReference>
<dbReference type="GO" id="GO:0008233">
    <property type="term" value="F:peptidase activity"/>
    <property type="evidence" value="ECO:0007669"/>
    <property type="project" value="InterPro"/>
</dbReference>
<dbReference type="GO" id="GO:0006508">
    <property type="term" value="P:proteolysis"/>
    <property type="evidence" value="ECO:0007669"/>
    <property type="project" value="InterPro"/>
</dbReference>
<proteinExistence type="predicted"/>
<accession>A0A7X0J0T6</accession>
<gene>
    <name evidence="12" type="ORF">HDF25_001122</name>
</gene>
<dbReference type="InterPro" id="IPR039421">
    <property type="entry name" value="Type_1_exporter"/>
</dbReference>
<evidence type="ECO:0000256" key="1">
    <source>
        <dbReference type="ARBA" id="ARBA00004651"/>
    </source>
</evidence>
<feature type="transmembrane region" description="Helical" evidence="8">
    <location>
        <begin position="394"/>
        <end position="416"/>
    </location>
</feature>
<dbReference type="Pfam" id="PF00664">
    <property type="entry name" value="ABC_membrane"/>
    <property type="match status" value="1"/>
</dbReference>
<feature type="domain" description="ABC transmembrane type-1" evidence="10">
    <location>
        <begin position="170"/>
        <end position="451"/>
    </location>
</feature>
<dbReference type="EMBL" id="JACHCC010000003">
    <property type="protein sequence ID" value="MBB6498981.1"/>
    <property type="molecule type" value="Genomic_DNA"/>
</dbReference>
<organism evidence="12 13">
    <name type="scientific">Pedobacter cryoconitis</name>
    <dbReference type="NCBI Taxonomy" id="188932"/>
    <lineage>
        <taxon>Bacteria</taxon>
        <taxon>Pseudomonadati</taxon>
        <taxon>Bacteroidota</taxon>
        <taxon>Sphingobacteriia</taxon>
        <taxon>Sphingobacteriales</taxon>
        <taxon>Sphingobacteriaceae</taxon>
        <taxon>Pedobacter</taxon>
    </lineage>
</organism>
<dbReference type="Pfam" id="PF00005">
    <property type="entry name" value="ABC_tran"/>
    <property type="match status" value="1"/>
</dbReference>
<evidence type="ECO:0000256" key="2">
    <source>
        <dbReference type="ARBA" id="ARBA00022692"/>
    </source>
</evidence>
<name>A0A7X0J0T6_9SPHI</name>
<evidence type="ECO:0000256" key="4">
    <source>
        <dbReference type="ARBA" id="ARBA00022801"/>
    </source>
</evidence>
<keyword evidence="6 8" id="KW-1133">Transmembrane helix</keyword>
<dbReference type="InterPro" id="IPR003439">
    <property type="entry name" value="ABC_transporter-like_ATP-bd"/>
</dbReference>
<dbReference type="InterPro" id="IPR005074">
    <property type="entry name" value="Peptidase_C39"/>
</dbReference>
<evidence type="ECO:0000256" key="3">
    <source>
        <dbReference type="ARBA" id="ARBA00022741"/>
    </source>
</evidence>
<feature type="transmembrane region" description="Helical" evidence="8">
    <location>
        <begin position="206"/>
        <end position="226"/>
    </location>
</feature>
<evidence type="ECO:0000313" key="12">
    <source>
        <dbReference type="EMBL" id="MBB6498981.1"/>
    </source>
</evidence>
<dbReference type="InterPro" id="IPR003593">
    <property type="entry name" value="AAA+_ATPase"/>
</dbReference>
<feature type="domain" description="Peptidase C39" evidence="11">
    <location>
        <begin position="12"/>
        <end position="137"/>
    </location>
</feature>